<reference evidence="11 12" key="1">
    <citation type="submission" date="2019-08" db="EMBL/GenBank/DDBJ databases">
        <title>The genome sequence of a newly discovered highly antifungal drug resistant Aspergillus species, Aspergillus tanneri NIH 1004.</title>
        <authorList>
            <person name="Mounaud S."/>
            <person name="Singh I."/>
            <person name="Joardar V."/>
            <person name="Pakala S."/>
            <person name="Pakala S."/>
            <person name="Venepally P."/>
            <person name="Chung J.K."/>
            <person name="Losada L."/>
            <person name="Nierman W.C."/>
        </authorList>
    </citation>
    <scope>NUCLEOTIDE SEQUENCE [LARGE SCALE GENOMIC DNA]</scope>
    <source>
        <strain evidence="11 12">NIH1004</strain>
    </source>
</reference>
<evidence type="ECO:0000313" key="11">
    <source>
        <dbReference type="EMBL" id="KAA8641343.1"/>
    </source>
</evidence>
<comment type="subunit">
    <text evidence="4">Homooligomer.</text>
</comment>
<dbReference type="SUPFAM" id="SSF103481">
    <property type="entry name" value="Multidrug resistance efflux transporter EmrE"/>
    <property type="match status" value="1"/>
</dbReference>
<dbReference type="OrthoDB" id="6418713at2759"/>
<feature type="transmembrane region" description="Helical" evidence="9">
    <location>
        <begin position="106"/>
        <end position="127"/>
    </location>
</feature>
<dbReference type="PANTHER" id="PTHR11132">
    <property type="entry name" value="SOLUTE CARRIER FAMILY 35"/>
    <property type="match status" value="1"/>
</dbReference>
<accession>A0A5M9M8U1</accession>
<gene>
    <name evidence="11" type="primary">CAS41_1</name>
    <name evidence="11" type="ORF">ATNIH1004_002011</name>
</gene>
<comment type="function">
    <text evidence="1">Involved in the import of GDP-mannose from the cytoplasm into the Golgi lumen.</text>
</comment>
<keyword evidence="8 9" id="KW-0472">Membrane</keyword>
<feature type="transmembrane region" description="Helical" evidence="9">
    <location>
        <begin position="134"/>
        <end position="151"/>
    </location>
</feature>
<dbReference type="AlphaFoldDB" id="A0A5M9M8U1"/>
<dbReference type="GO" id="GO:0005789">
    <property type="term" value="C:endoplasmic reticulum membrane"/>
    <property type="evidence" value="ECO:0007669"/>
    <property type="project" value="UniProtKB-SubCell"/>
</dbReference>
<evidence type="ECO:0000256" key="1">
    <source>
        <dbReference type="ARBA" id="ARBA00003420"/>
    </source>
</evidence>
<protein>
    <submittedName>
        <fullName evidence="11">Solute carrier 35 member</fullName>
    </submittedName>
</protein>
<comment type="similarity">
    <text evidence="3">Belongs to the TPT transporter family. SLC35D subfamily.</text>
</comment>
<feature type="transmembrane region" description="Helical" evidence="9">
    <location>
        <begin position="157"/>
        <end position="176"/>
    </location>
</feature>
<evidence type="ECO:0000259" key="10">
    <source>
        <dbReference type="Pfam" id="PF03151"/>
    </source>
</evidence>
<feature type="transmembrane region" description="Helical" evidence="9">
    <location>
        <begin position="77"/>
        <end position="100"/>
    </location>
</feature>
<keyword evidence="5 9" id="KW-0812">Transmembrane</keyword>
<feature type="transmembrane region" description="Helical" evidence="9">
    <location>
        <begin position="27"/>
        <end position="48"/>
    </location>
</feature>
<comment type="caution">
    <text evidence="11">The sequence shown here is derived from an EMBL/GenBank/DDBJ whole genome shotgun (WGS) entry which is preliminary data.</text>
</comment>
<dbReference type="RefSeq" id="XP_033420705.1">
    <property type="nucleotide sequence ID" value="XM_033566706.1"/>
</dbReference>
<evidence type="ECO:0000256" key="7">
    <source>
        <dbReference type="ARBA" id="ARBA00022989"/>
    </source>
</evidence>
<evidence type="ECO:0000256" key="5">
    <source>
        <dbReference type="ARBA" id="ARBA00022692"/>
    </source>
</evidence>
<dbReference type="InterPro" id="IPR050186">
    <property type="entry name" value="TPT_transporter"/>
</dbReference>
<dbReference type="EMBL" id="QUQM01000011">
    <property type="protein sequence ID" value="KAA8641343.1"/>
    <property type="molecule type" value="Genomic_DNA"/>
</dbReference>
<organism evidence="11 12">
    <name type="scientific">Aspergillus tanneri</name>
    <dbReference type="NCBI Taxonomy" id="1220188"/>
    <lineage>
        <taxon>Eukaryota</taxon>
        <taxon>Fungi</taxon>
        <taxon>Dikarya</taxon>
        <taxon>Ascomycota</taxon>
        <taxon>Pezizomycotina</taxon>
        <taxon>Eurotiomycetes</taxon>
        <taxon>Eurotiomycetidae</taxon>
        <taxon>Eurotiales</taxon>
        <taxon>Aspergillaceae</taxon>
        <taxon>Aspergillus</taxon>
        <taxon>Aspergillus subgen. Circumdati</taxon>
    </lineage>
</organism>
<keyword evidence="6" id="KW-0256">Endoplasmic reticulum</keyword>
<dbReference type="VEuPathDB" id="FungiDB:EYZ11_002427"/>
<dbReference type="GeneID" id="54324713"/>
<sequence>MGSSQDDRKLESGTAANAPQSNVLHPAFYIILWIGLSSSVILFNKWVLASAKFDFRSAHFTSTLDSRHKIPMTPIKYMKAIVPIGLMFSLSLICGNLAYLYLSVSFIQMLKATNAVATLLATWAFGIAPPNLRTLGNVFLIVVGVVIASFGEIKFDVFGFLIQIGGIIFEALRLVMVQRLQLCRI</sequence>
<dbReference type="Proteomes" id="UP000324241">
    <property type="component" value="Unassembled WGS sequence"/>
</dbReference>
<evidence type="ECO:0000256" key="2">
    <source>
        <dbReference type="ARBA" id="ARBA00004477"/>
    </source>
</evidence>
<name>A0A5M9M8U1_9EURO</name>
<evidence type="ECO:0000256" key="4">
    <source>
        <dbReference type="ARBA" id="ARBA00011182"/>
    </source>
</evidence>
<evidence type="ECO:0000256" key="6">
    <source>
        <dbReference type="ARBA" id="ARBA00022824"/>
    </source>
</evidence>
<evidence type="ECO:0000313" key="12">
    <source>
        <dbReference type="Proteomes" id="UP000324241"/>
    </source>
</evidence>
<dbReference type="Pfam" id="PF03151">
    <property type="entry name" value="TPT"/>
    <property type="match status" value="1"/>
</dbReference>
<evidence type="ECO:0000256" key="8">
    <source>
        <dbReference type="ARBA" id="ARBA00023136"/>
    </source>
</evidence>
<dbReference type="InterPro" id="IPR037185">
    <property type="entry name" value="EmrE-like"/>
</dbReference>
<evidence type="ECO:0000256" key="9">
    <source>
        <dbReference type="SAM" id="Phobius"/>
    </source>
</evidence>
<keyword evidence="7 9" id="KW-1133">Transmembrane helix</keyword>
<evidence type="ECO:0000256" key="3">
    <source>
        <dbReference type="ARBA" id="ARBA00010425"/>
    </source>
</evidence>
<proteinExistence type="inferred from homology"/>
<comment type="subcellular location">
    <subcellularLocation>
        <location evidence="2">Endoplasmic reticulum membrane</location>
        <topology evidence="2">Multi-pass membrane protein</topology>
    </subcellularLocation>
</comment>
<feature type="domain" description="Sugar phosphate transporter" evidence="10">
    <location>
        <begin position="29"/>
        <end position="177"/>
    </location>
</feature>
<dbReference type="InterPro" id="IPR004853">
    <property type="entry name" value="Sugar_P_trans_dom"/>
</dbReference>